<feature type="transmembrane region" description="Helical" evidence="2">
    <location>
        <begin position="251"/>
        <end position="277"/>
    </location>
</feature>
<dbReference type="AlphaFoldDB" id="A0A0E0JS76"/>
<feature type="region of interest" description="Disordered" evidence="1">
    <location>
        <begin position="88"/>
        <end position="127"/>
    </location>
</feature>
<keyword evidence="2" id="KW-0812">Transmembrane</keyword>
<name>A0A0E0JS76_ORYPU</name>
<evidence type="ECO:0000256" key="2">
    <source>
        <dbReference type="SAM" id="Phobius"/>
    </source>
</evidence>
<dbReference type="Gramene" id="OPUNC01G39190.1">
    <property type="protein sequence ID" value="OPUNC01G39190.1"/>
    <property type="gene ID" value="OPUNC01G39190"/>
</dbReference>
<keyword evidence="4" id="KW-1185">Reference proteome</keyword>
<reference evidence="3" key="2">
    <citation type="submission" date="2018-05" db="EMBL/GenBank/DDBJ databases">
        <title>OpunRS2 (Oryza punctata Reference Sequence Version 2).</title>
        <authorList>
            <person name="Zhang J."/>
            <person name="Kudrna D."/>
            <person name="Lee S."/>
            <person name="Talag J."/>
            <person name="Welchert J."/>
            <person name="Wing R.A."/>
        </authorList>
    </citation>
    <scope>NUCLEOTIDE SEQUENCE [LARGE SCALE GENOMIC DNA]</scope>
</reference>
<proteinExistence type="predicted"/>
<feature type="transmembrane region" description="Helical" evidence="2">
    <location>
        <begin position="221"/>
        <end position="239"/>
    </location>
</feature>
<sequence length="314" mass="33972">MVRVAEEVANAAGACGVSGKKLLEAAEELARSDTDAEPRRRAAEQIFAAASMVAKEADASGASGLSDAAQNLTRATCAFLVAASGWGSLPESSTSGRDDGDLPTEPLLGSCQRKNEKMTGDDLEASNQWGKDLNRMRNSAADSDPLQQSASREIKETFHSEKDSSTNLIDRQSTSGRSLKESSLFEKCKEPLNYGLLGGLALLPYLGSELRKTVSPCSPSVFHYIFSSWWICIVVGVVCSSSGRAMCRDIWGLILSVYLQVASRLAMFGITMLVILYSHLELAPTETTGLYILWGIATILHLALWIMDHKNRET</sequence>
<evidence type="ECO:0000256" key="1">
    <source>
        <dbReference type="SAM" id="MobiDB-lite"/>
    </source>
</evidence>
<dbReference type="EnsemblPlants" id="OPUNC01G39190.1">
    <property type="protein sequence ID" value="OPUNC01G39190.1"/>
    <property type="gene ID" value="OPUNC01G39190"/>
</dbReference>
<dbReference type="HOGENOM" id="CLU_075412_1_0_1"/>
<reference evidence="3" key="1">
    <citation type="submission" date="2015-04" db="UniProtKB">
        <authorList>
            <consortium name="EnsemblPlants"/>
        </authorList>
    </citation>
    <scope>IDENTIFICATION</scope>
</reference>
<feature type="compositionally biased region" description="Polar residues" evidence="1">
    <location>
        <begin position="165"/>
        <end position="175"/>
    </location>
</feature>
<evidence type="ECO:0000313" key="3">
    <source>
        <dbReference type="EnsemblPlants" id="OPUNC01G39190.1"/>
    </source>
</evidence>
<organism evidence="3">
    <name type="scientific">Oryza punctata</name>
    <name type="common">Red rice</name>
    <dbReference type="NCBI Taxonomy" id="4537"/>
    <lineage>
        <taxon>Eukaryota</taxon>
        <taxon>Viridiplantae</taxon>
        <taxon>Streptophyta</taxon>
        <taxon>Embryophyta</taxon>
        <taxon>Tracheophyta</taxon>
        <taxon>Spermatophyta</taxon>
        <taxon>Magnoliopsida</taxon>
        <taxon>Liliopsida</taxon>
        <taxon>Poales</taxon>
        <taxon>Poaceae</taxon>
        <taxon>BOP clade</taxon>
        <taxon>Oryzoideae</taxon>
        <taxon>Oryzeae</taxon>
        <taxon>Oryzinae</taxon>
        <taxon>Oryza</taxon>
    </lineage>
</organism>
<feature type="transmembrane region" description="Helical" evidence="2">
    <location>
        <begin position="289"/>
        <end position="307"/>
    </location>
</feature>
<feature type="region of interest" description="Disordered" evidence="1">
    <location>
        <begin position="156"/>
        <end position="175"/>
    </location>
</feature>
<keyword evidence="2" id="KW-1133">Transmembrane helix</keyword>
<dbReference type="Proteomes" id="UP000026962">
    <property type="component" value="Chromosome 1"/>
</dbReference>
<keyword evidence="2" id="KW-0472">Membrane</keyword>
<evidence type="ECO:0000313" key="4">
    <source>
        <dbReference type="Proteomes" id="UP000026962"/>
    </source>
</evidence>
<accession>A0A0E0JS76</accession>
<protein>
    <submittedName>
        <fullName evidence="3">Uncharacterized protein</fullName>
    </submittedName>
</protein>